<accession>A0A8J7G3U6</accession>
<protein>
    <recommendedName>
        <fullName evidence="2">UPF0178 protein IRY55_10320</fullName>
    </recommendedName>
</protein>
<dbReference type="Pfam" id="PF02639">
    <property type="entry name" value="DUF188"/>
    <property type="match status" value="1"/>
</dbReference>
<proteinExistence type="inferred from homology"/>
<dbReference type="RefSeq" id="WP_194563238.1">
    <property type="nucleotide sequence ID" value="NZ_JADKPV010000005.1"/>
</dbReference>
<dbReference type="AlphaFoldDB" id="A0A8J7G3U6"/>
<evidence type="ECO:0000313" key="3">
    <source>
        <dbReference type="EMBL" id="MBF4501760.1"/>
    </source>
</evidence>
<comment type="similarity">
    <text evidence="1 2">Belongs to the UPF0178 family.</text>
</comment>
<evidence type="ECO:0000256" key="1">
    <source>
        <dbReference type="ARBA" id="ARBA00008522"/>
    </source>
</evidence>
<evidence type="ECO:0000256" key="2">
    <source>
        <dbReference type="HAMAP-Rule" id="MF_00489"/>
    </source>
</evidence>
<dbReference type="Proteomes" id="UP000622653">
    <property type="component" value="Unassembled WGS sequence"/>
</dbReference>
<gene>
    <name evidence="3" type="ORF">IRY55_10320</name>
</gene>
<comment type="caution">
    <text evidence="3">The sequence shown here is derived from an EMBL/GenBank/DDBJ whole genome shotgun (WGS) entry which is preliminary data.</text>
</comment>
<evidence type="ECO:0000313" key="4">
    <source>
        <dbReference type="Proteomes" id="UP000622653"/>
    </source>
</evidence>
<dbReference type="NCBIfam" id="NF001095">
    <property type="entry name" value="PRK00124.1"/>
    <property type="match status" value="1"/>
</dbReference>
<sequence>MHVWIDADGSPVVKQTLHVATHYCISVTIVTDRSHEIYDERAETVVVDEGRDAVDFEIIARMKAGDLVITQDYGLASLVLAKKGFAMNENGVLYREETIDVLLYQRAMHAHIRKSGGRMKGPKKRKTAQNEQFSKSFNQFLQSHDIRLK</sequence>
<dbReference type="InterPro" id="IPR003791">
    <property type="entry name" value="UPF0178"/>
</dbReference>
<name>A0A8J7G3U6_9BACL</name>
<dbReference type="HAMAP" id="MF_00489">
    <property type="entry name" value="UPF0178"/>
    <property type="match status" value="1"/>
</dbReference>
<dbReference type="PANTHER" id="PTHR35146">
    <property type="entry name" value="UPF0178 PROTEIN YAII"/>
    <property type="match status" value="1"/>
</dbReference>
<reference evidence="3" key="1">
    <citation type="submission" date="2020-11" db="EMBL/GenBank/DDBJ databases">
        <title>Multidrug resistant novel bacterium Savagea serpentis sp. nov., isolated from the scats of a vine snake (Ahaetulla nasuta).</title>
        <authorList>
            <person name="Venkata Ramana V."/>
            <person name="Vikas Patil S."/>
            <person name="Yogita Lugani V."/>
        </authorList>
    </citation>
    <scope>NUCLEOTIDE SEQUENCE</scope>
    <source>
        <strain evidence="3">SN6</strain>
    </source>
</reference>
<organism evidence="3 4">
    <name type="scientific">Savagea serpentis</name>
    <dbReference type="NCBI Taxonomy" id="2785297"/>
    <lineage>
        <taxon>Bacteria</taxon>
        <taxon>Bacillati</taxon>
        <taxon>Bacillota</taxon>
        <taxon>Bacilli</taxon>
        <taxon>Bacillales</taxon>
        <taxon>Caryophanaceae</taxon>
        <taxon>Savagea</taxon>
    </lineage>
</organism>
<dbReference type="PANTHER" id="PTHR35146:SF1">
    <property type="entry name" value="UPF0178 PROTEIN YAII"/>
    <property type="match status" value="1"/>
</dbReference>
<dbReference type="EMBL" id="JADKPV010000005">
    <property type="protein sequence ID" value="MBF4501760.1"/>
    <property type="molecule type" value="Genomic_DNA"/>
</dbReference>
<keyword evidence="4" id="KW-1185">Reference proteome</keyword>